<dbReference type="AlphaFoldDB" id="A0A0D0BI25"/>
<organism evidence="1 2">
    <name type="scientific">Collybiopsis luxurians FD-317 M1</name>
    <dbReference type="NCBI Taxonomy" id="944289"/>
    <lineage>
        <taxon>Eukaryota</taxon>
        <taxon>Fungi</taxon>
        <taxon>Dikarya</taxon>
        <taxon>Basidiomycota</taxon>
        <taxon>Agaricomycotina</taxon>
        <taxon>Agaricomycetes</taxon>
        <taxon>Agaricomycetidae</taxon>
        <taxon>Agaricales</taxon>
        <taxon>Marasmiineae</taxon>
        <taxon>Omphalotaceae</taxon>
        <taxon>Collybiopsis</taxon>
        <taxon>Collybiopsis luxurians</taxon>
    </lineage>
</organism>
<evidence type="ECO:0008006" key="3">
    <source>
        <dbReference type="Google" id="ProtNLM"/>
    </source>
</evidence>
<keyword evidence="2" id="KW-1185">Reference proteome</keyword>
<evidence type="ECO:0000313" key="1">
    <source>
        <dbReference type="EMBL" id="KIK54426.1"/>
    </source>
</evidence>
<accession>A0A0D0BI25</accession>
<protein>
    <recommendedName>
        <fullName evidence="3">NAD(P)-binding domain-containing protein</fullName>
    </recommendedName>
</protein>
<dbReference type="PANTHER" id="PTHR15020:SF50">
    <property type="entry name" value="UPF0659 PROTEIN YMR090W"/>
    <property type="match status" value="1"/>
</dbReference>
<dbReference type="OrthoDB" id="63935at2759"/>
<dbReference type="HOGENOM" id="CLU_066707_1_0_1"/>
<dbReference type="Proteomes" id="UP000053593">
    <property type="component" value="Unassembled WGS sequence"/>
</dbReference>
<proteinExistence type="predicted"/>
<sequence>MNVLAIGASKNIGYYTALRLLDAGCTVTFMLRSPSVFDSDEIIQSHTRSGKAHLLKGDALVQFDVKRAWDATLSHGAVNALLFSVGGTPSFKLSQGFVISPPNLVTQCLFNVLCTMPTPLQQPSPLKIVTISSTGLTKSSYDALPLLLKPLYSYGLNVPGKDKLGSERLIRYCAGLEWDNENDGEPSEEIMGERWMEKEGLPQEGTLKNVLIVRPALLTDGECQADRKTGKDGYRVVVEGEVAGYTVSRKDVAHFVANALLHRWDEYANKCVSIAC</sequence>
<dbReference type="PANTHER" id="PTHR15020">
    <property type="entry name" value="FLAVIN REDUCTASE-RELATED"/>
    <property type="match status" value="1"/>
</dbReference>
<dbReference type="InterPro" id="IPR036291">
    <property type="entry name" value="NAD(P)-bd_dom_sf"/>
</dbReference>
<evidence type="ECO:0000313" key="2">
    <source>
        <dbReference type="Proteomes" id="UP000053593"/>
    </source>
</evidence>
<dbReference type="Gene3D" id="3.40.50.720">
    <property type="entry name" value="NAD(P)-binding Rossmann-like Domain"/>
    <property type="match status" value="1"/>
</dbReference>
<dbReference type="SUPFAM" id="SSF51735">
    <property type="entry name" value="NAD(P)-binding Rossmann-fold domains"/>
    <property type="match status" value="1"/>
</dbReference>
<dbReference type="EMBL" id="KN834816">
    <property type="protein sequence ID" value="KIK54426.1"/>
    <property type="molecule type" value="Genomic_DNA"/>
</dbReference>
<gene>
    <name evidence="1" type="ORF">GYMLUDRAFT_904905</name>
</gene>
<name>A0A0D0BI25_9AGAR</name>
<reference evidence="1 2" key="1">
    <citation type="submission" date="2014-04" db="EMBL/GenBank/DDBJ databases">
        <title>Evolutionary Origins and Diversification of the Mycorrhizal Mutualists.</title>
        <authorList>
            <consortium name="DOE Joint Genome Institute"/>
            <consortium name="Mycorrhizal Genomics Consortium"/>
            <person name="Kohler A."/>
            <person name="Kuo A."/>
            <person name="Nagy L.G."/>
            <person name="Floudas D."/>
            <person name="Copeland A."/>
            <person name="Barry K.W."/>
            <person name="Cichocki N."/>
            <person name="Veneault-Fourrey C."/>
            <person name="LaButti K."/>
            <person name="Lindquist E.A."/>
            <person name="Lipzen A."/>
            <person name="Lundell T."/>
            <person name="Morin E."/>
            <person name="Murat C."/>
            <person name="Riley R."/>
            <person name="Ohm R."/>
            <person name="Sun H."/>
            <person name="Tunlid A."/>
            <person name="Henrissat B."/>
            <person name="Grigoriev I.V."/>
            <person name="Hibbett D.S."/>
            <person name="Martin F."/>
        </authorList>
    </citation>
    <scope>NUCLEOTIDE SEQUENCE [LARGE SCALE GENOMIC DNA]</scope>
    <source>
        <strain evidence="1 2">FD-317 M1</strain>
    </source>
</reference>